<dbReference type="AlphaFoldDB" id="G0MFW6"/>
<feature type="domain" description="SPK" evidence="2">
    <location>
        <begin position="130"/>
        <end position="240"/>
    </location>
</feature>
<proteinExistence type="predicted"/>
<dbReference type="InterPro" id="IPR006570">
    <property type="entry name" value="SPK_dom"/>
</dbReference>
<dbReference type="Proteomes" id="UP000008068">
    <property type="component" value="Unassembled WGS sequence"/>
</dbReference>
<evidence type="ECO:0000256" key="1">
    <source>
        <dbReference type="SAM" id="MobiDB-lite"/>
    </source>
</evidence>
<evidence type="ECO:0000259" key="2">
    <source>
        <dbReference type="SMART" id="SM00583"/>
    </source>
</evidence>
<dbReference type="InParanoid" id="G0MFW6"/>
<dbReference type="HOGENOM" id="CLU_562880_0_0_1"/>
<dbReference type="PANTHER" id="PTHR23362:SF8">
    <property type="entry name" value="SPK DOMAIN-CONTAINING PROTEIN"/>
    <property type="match status" value="1"/>
</dbReference>
<feature type="compositionally biased region" description="Low complexity" evidence="1">
    <location>
        <begin position="325"/>
        <end position="338"/>
    </location>
</feature>
<reference evidence="4" key="1">
    <citation type="submission" date="2011-07" db="EMBL/GenBank/DDBJ databases">
        <authorList>
            <consortium name="Caenorhabditis brenneri Sequencing and Analysis Consortium"/>
            <person name="Wilson R.K."/>
        </authorList>
    </citation>
    <scope>NUCLEOTIDE SEQUENCE [LARGE SCALE GENOMIC DNA]</scope>
    <source>
        <strain evidence="4">PB2801</strain>
    </source>
</reference>
<feature type="domain" description="SPK" evidence="2">
    <location>
        <begin position="13"/>
        <end position="86"/>
    </location>
</feature>
<feature type="region of interest" description="Disordered" evidence="1">
    <location>
        <begin position="239"/>
        <end position="347"/>
    </location>
</feature>
<feature type="compositionally biased region" description="Acidic residues" evidence="1">
    <location>
        <begin position="268"/>
        <end position="291"/>
    </location>
</feature>
<protein>
    <recommendedName>
        <fullName evidence="2">SPK domain-containing protein</fullName>
    </recommendedName>
</protein>
<dbReference type="OrthoDB" id="5808641at2759"/>
<dbReference type="EMBL" id="GL379792">
    <property type="protein sequence ID" value="EGT54130.1"/>
    <property type="molecule type" value="Genomic_DNA"/>
</dbReference>
<dbReference type="SMART" id="SM00583">
    <property type="entry name" value="SPK"/>
    <property type="match status" value="2"/>
</dbReference>
<dbReference type="PANTHER" id="PTHR23362">
    <property type="entry name" value="L-PLASTIN-RELATED"/>
    <property type="match status" value="1"/>
</dbReference>
<evidence type="ECO:0000313" key="4">
    <source>
        <dbReference type="Proteomes" id="UP000008068"/>
    </source>
</evidence>
<keyword evidence="4" id="KW-1185">Reference proteome</keyword>
<dbReference type="InterPro" id="IPR053315">
    <property type="entry name" value="Peptidase_C14A"/>
</dbReference>
<organism evidence="4">
    <name type="scientific">Caenorhabditis brenneri</name>
    <name type="common">Nematode worm</name>
    <dbReference type="NCBI Taxonomy" id="135651"/>
    <lineage>
        <taxon>Eukaryota</taxon>
        <taxon>Metazoa</taxon>
        <taxon>Ecdysozoa</taxon>
        <taxon>Nematoda</taxon>
        <taxon>Chromadorea</taxon>
        <taxon>Rhabditida</taxon>
        <taxon>Rhabditina</taxon>
        <taxon>Rhabditomorpha</taxon>
        <taxon>Rhabditoidea</taxon>
        <taxon>Rhabditidae</taxon>
        <taxon>Peloderinae</taxon>
        <taxon>Caenorhabditis</taxon>
    </lineage>
</organism>
<evidence type="ECO:0000313" key="3">
    <source>
        <dbReference type="EMBL" id="EGT54130.1"/>
    </source>
</evidence>
<accession>G0MFW6</accession>
<name>G0MFW6_CAEBE</name>
<dbReference type="Pfam" id="PF04435">
    <property type="entry name" value="SPK"/>
    <property type="match status" value="2"/>
</dbReference>
<gene>
    <name evidence="3" type="ORF">CAEBREN_02844</name>
</gene>
<sequence length="485" mass="55755">MPFNSKHWITDPEYIDLLNYIIDQTKNVESPMSLQRLVREFKEKSGAAQTVKCLKTRLREDGLVEVDEKNRIVYYKANDGSLELRGDHSRTAKIKTSKLESKQSLRSLIINYFENKNNADAVPKNEEERETGNLIEFITEKCDNVNSPLSIGQLTEDFNNRLGTARSFYCIHNRVKGYCREIQTLEFLDTHSKVKQLFCLSATLDSDCLEKLREDALVDVDEKNRITMYTANDNSLTLRGRHWGLGNTNPRRIRKKTVKGVVNKSDNEELDDGSDEYSSEELDSEFDTDDEAGNREMSIEDDFEYDPPSPTTPKSFKRKTDTTGSSSSKRIRPSSNNSMRPNELDDYDTNYSIDDQVKLKPAFGSTQENLNEIEGDEDFQQVLKSPQALDEHDQVEEVTIKIEIDDPKEIKPEIAHNPKIKFFEAMHSLIVCLDTPSLAWIQSKIKEVPSACRLQPQKGRCLHFRNPAAEETQRKLLRPLKRRSN</sequence>